<keyword evidence="3" id="KW-1185">Reference proteome</keyword>
<accession>A0A1V8M590</accession>
<dbReference type="EMBL" id="LPUF01000001">
    <property type="protein sequence ID" value="OQK16725.1"/>
    <property type="molecule type" value="Genomic_DNA"/>
</dbReference>
<keyword evidence="1" id="KW-0812">Transmembrane</keyword>
<dbReference type="AlphaFoldDB" id="A0A1V8M590"/>
<feature type="transmembrane region" description="Helical" evidence="1">
    <location>
        <begin position="23"/>
        <end position="47"/>
    </location>
</feature>
<feature type="transmembrane region" description="Helical" evidence="1">
    <location>
        <begin position="188"/>
        <end position="207"/>
    </location>
</feature>
<feature type="transmembrane region" description="Helical" evidence="1">
    <location>
        <begin position="219"/>
        <end position="244"/>
    </location>
</feature>
<evidence type="ECO:0000313" key="3">
    <source>
        <dbReference type="Proteomes" id="UP000191980"/>
    </source>
</evidence>
<feature type="transmembrane region" description="Helical" evidence="1">
    <location>
        <begin position="256"/>
        <end position="283"/>
    </location>
</feature>
<comment type="caution">
    <text evidence="2">The sequence shown here is derived from an EMBL/GenBank/DDBJ whole genome shotgun (WGS) entry which is preliminary data.</text>
</comment>
<evidence type="ECO:0008006" key="4">
    <source>
        <dbReference type="Google" id="ProtNLM"/>
    </source>
</evidence>
<dbReference type="STRING" id="1420851.AU255_02115"/>
<dbReference type="Proteomes" id="UP000191980">
    <property type="component" value="Unassembled WGS sequence"/>
</dbReference>
<dbReference type="RefSeq" id="WP_080521349.1">
    <property type="nucleotide sequence ID" value="NZ_LPUF01000001.1"/>
</dbReference>
<proteinExistence type="predicted"/>
<evidence type="ECO:0000313" key="2">
    <source>
        <dbReference type="EMBL" id="OQK16725.1"/>
    </source>
</evidence>
<sequence length="288" mass="30975">MAIISLGFVGVQLSENWDKVGAYQFTFASLAGLLLGAVVYAGACFFLSSAWYQILSAISSHSLSVKLLRSIYARSQIAKYIPGNVMHIASRHIMLNRLGISHKPLAVASLAEMIGLVSAAVTFAIIGGTLYDLWGEYLKPQLLYIGLAVIAMLLVLLPLIRIACLKYIPASHDLLKKPRLQGALFRAYLEYLLFFALAGAILVALVFQLDGYVSSNSVFAILASFAISWLAGFITPGAPSGIGIRETILVVSLDKILLAGNGALIAILFRFMTVSGDVLFFIIAGGRK</sequence>
<keyword evidence="1" id="KW-1133">Transmembrane helix</keyword>
<reference evidence="2 3" key="1">
    <citation type="submission" date="2015-12" db="EMBL/GenBank/DDBJ databases">
        <authorList>
            <person name="Shamseldin A."/>
            <person name="Moawad H."/>
            <person name="Abd El-Rahim W.M."/>
            <person name="Sadowsky M.J."/>
        </authorList>
    </citation>
    <scope>NUCLEOTIDE SEQUENCE [LARGE SCALE GENOMIC DNA]</scope>
    <source>
        <strain evidence="2 3">WF1</strain>
    </source>
</reference>
<organism evidence="2 3">
    <name type="scientific">Methyloprofundus sedimenti</name>
    <dbReference type="NCBI Taxonomy" id="1420851"/>
    <lineage>
        <taxon>Bacteria</taxon>
        <taxon>Pseudomonadati</taxon>
        <taxon>Pseudomonadota</taxon>
        <taxon>Gammaproteobacteria</taxon>
        <taxon>Methylococcales</taxon>
        <taxon>Methylococcaceae</taxon>
        <taxon>Methyloprofundus</taxon>
    </lineage>
</organism>
<keyword evidence="1" id="KW-0472">Membrane</keyword>
<evidence type="ECO:0000256" key="1">
    <source>
        <dbReference type="SAM" id="Phobius"/>
    </source>
</evidence>
<feature type="transmembrane region" description="Helical" evidence="1">
    <location>
        <begin position="105"/>
        <end position="131"/>
    </location>
</feature>
<protein>
    <recommendedName>
        <fullName evidence="4">Lysylphosphatidylglycerol synthetase</fullName>
    </recommendedName>
</protein>
<name>A0A1V8M590_9GAMM</name>
<feature type="transmembrane region" description="Helical" evidence="1">
    <location>
        <begin position="143"/>
        <end position="168"/>
    </location>
</feature>
<gene>
    <name evidence="2" type="ORF">AU255_02115</name>
</gene>